<name>A0A392M9R6_9FABA</name>
<dbReference type="GO" id="GO:0003677">
    <property type="term" value="F:DNA binding"/>
    <property type="evidence" value="ECO:0007669"/>
    <property type="project" value="UniProtKB-KW"/>
</dbReference>
<evidence type="ECO:0000256" key="2">
    <source>
        <dbReference type="ARBA" id="ARBA00023015"/>
    </source>
</evidence>
<sequence length="225" mass="26058">MEFYKDYLKVPPIGGFTTVYFPNQKFGEVDPTFVEEFFDQLPAKWKILDFHFDAHIVTFNKDKIHPLLLDGWHEMTDVFDLHQNEVVHLGYYGNDVFGILASKTFVTDDQLPNFHSRCITPGTFVRFQVQLSRDTVNNPYLSLWNEFESFVRESNFNVLTACCDNGTKTVFQVSIHDVPFKTTTIGLGWWAFCRQNGFRSGDVLCFKFSLQGPANNVVRVFKISH</sequence>
<organism evidence="6 7">
    <name type="scientific">Trifolium medium</name>
    <dbReference type="NCBI Taxonomy" id="97028"/>
    <lineage>
        <taxon>Eukaryota</taxon>
        <taxon>Viridiplantae</taxon>
        <taxon>Streptophyta</taxon>
        <taxon>Embryophyta</taxon>
        <taxon>Tracheophyta</taxon>
        <taxon>Spermatophyta</taxon>
        <taxon>Magnoliopsida</taxon>
        <taxon>eudicotyledons</taxon>
        <taxon>Gunneridae</taxon>
        <taxon>Pentapetalae</taxon>
        <taxon>rosids</taxon>
        <taxon>fabids</taxon>
        <taxon>Fabales</taxon>
        <taxon>Fabaceae</taxon>
        <taxon>Papilionoideae</taxon>
        <taxon>50 kb inversion clade</taxon>
        <taxon>NPAAA clade</taxon>
        <taxon>Hologalegina</taxon>
        <taxon>IRL clade</taxon>
        <taxon>Trifolieae</taxon>
        <taxon>Trifolium</taxon>
    </lineage>
</organism>
<evidence type="ECO:0000256" key="1">
    <source>
        <dbReference type="ARBA" id="ARBA00004123"/>
    </source>
</evidence>
<dbReference type="SUPFAM" id="SSF101936">
    <property type="entry name" value="DNA-binding pseudobarrel domain"/>
    <property type="match status" value="1"/>
</dbReference>
<evidence type="ECO:0000256" key="4">
    <source>
        <dbReference type="ARBA" id="ARBA00023163"/>
    </source>
</evidence>
<dbReference type="GO" id="GO:0005634">
    <property type="term" value="C:nucleus"/>
    <property type="evidence" value="ECO:0007669"/>
    <property type="project" value="UniProtKB-SubCell"/>
</dbReference>
<keyword evidence="2" id="KW-0805">Transcription regulation</keyword>
<proteinExistence type="predicted"/>
<evidence type="ECO:0000313" key="7">
    <source>
        <dbReference type="Proteomes" id="UP000265520"/>
    </source>
</evidence>
<dbReference type="InterPro" id="IPR015300">
    <property type="entry name" value="DNA-bd_pseudobarrel_sf"/>
</dbReference>
<dbReference type="EMBL" id="LXQA010005375">
    <property type="protein sequence ID" value="MCH83548.1"/>
    <property type="molecule type" value="Genomic_DNA"/>
</dbReference>
<keyword evidence="3" id="KW-0238">DNA-binding</keyword>
<comment type="subcellular location">
    <subcellularLocation>
        <location evidence="1">Nucleus</location>
    </subcellularLocation>
</comment>
<evidence type="ECO:0000256" key="3">
    <source>
        <dbReference type="ARBA" id="ARBA00023125"/>
    </source>
</evidence>
<gene>
    <name evidence="6" type="ORF">A2U01_0004374</name>
</gene>
<dbReference type="Proteomes" id="UP000265520">
    <property type="component" value="Unassembled WGS sequence"/>
</dbReference>
<reference evidence="6 7" key="1">
    <citation type="journal article" date="2018" name="Front. Plant Sci.">
        <title>Red Clover (Trifolium pratense) and Zigzag Clover (T. medium) - A Picture of Genomic Similarities and Differences.</title>
        <authorList>
            <person name="Dluhosova J."/>
            <person name="Istvanek J."/>
            <person name="Nedelnik J."/>
            <person name="Repkova J."/>
        </authorList>
    </citation>
    <scope>NUCLEOTIDE SEQUENCE [LARGE SCALE GENOMIC DNA]</scope>
    <source>
        <strain evidence="7">cv. 10/8</strain>
        <tissue evidence="6">Leaf</tissue>
    </source>
</reference>
<accession>A0A392M9R6</accession>
<evidence type="ECO:0000313" key="6">
    <source>
        <dbReference type="EMBL" id="MCH83548.1"/>
    </source>
</evidence>
<protein>
    <recommendedName>
        <fullName evidence="8">TF-B3 domain-containing protein</fullName>
    </recommendedName>
</protein>
<comment type="caution">
    <text evidence="6">The sequence shown here is derived from an EMBL/GenBank/DDBJ whole genome shotgun (WGS) entry which is preliminary data.</text>
</comment>
<dbReference type="AlphaFoldDB" id="A0A392M9R6"/>
<evidence type="ECO:0000256" key="5">
    <source>
        <dbReference type="ARBA" id="ARBA00023242"/>
    </source>
</evidence>
<keyword evidence="5" id="KW-0539">Nucleus</keyword>
<keyword evidence="4" id="KW-0804">Transcription</keyword>
<evidence type="ECO:0008006" key="8">
    <source>
        <dbReference type="Google" id="ProtNLM"/>
    </source>
</evidence>
<keyword evidence="7" id="KW-1185">Reference proteome</keyword>